<organism evidence="6 7">
    <name type="scientific">Brevibacterium daeguense</name>
    <dbReference type="NCBI Taxonomy" id="909936"/>
    <lineage>
        <taxon>Bacteria</taxon>
        <taxon>Bacillati</taxon>
        <taxon>Actinomycetota</taxon>
        <taxon>Actinomycetes</taxon>
        <taxon>Micrococcales</taxon>
        <taxon>Brevibacteriaceae</taxon>
        <taxon>Brevibacterium</taxon>
    </lineage>
</organism>
<dbReference type="EC" id="1.15.1.1" evidence="3"/>
<dbReference type="Pfam" id="PF00080">
    <property type="entry name" value="Sod_Cu"/>
    <property type="match status" value="1"/>
</dbReference>
<comment type="caution">
    <text evidence="6">The sequence shown here is derived from an EMBL/GenBank/DDBJ whole genome shotgun (WGS) entry which is preliminary data.</text>
</comment>
<comment type="similarity">
    <text evidence="1 3">Belongs to the Cu-Zn superoxide dismutase family.</text>
</comment>
<evidence type="ECO:0000256" key="2">
    <source>
        <dbReference type="ARBA" id="ARBA00024900"/>
    </source>
</evidence>
<dbReference type="InterPro" id="IPR018152">
    <property type="entry name" value="SOD_Cu/Zn_BS"/>
</dbReference>
<evidence type="ECO:0000313" key="6">
    <source>
        <dbReference type="EMBL" id="GAA4283469.1"/>
    </source>
</evidence>
<reference evidence="7" key="1">
    <citation type="journal article" date="2019" name="Int. J. Syst. Evol. Microbiol.">
        <title>The Global Catalogue of Microorganisms (GCM) 10K type strain sequencing project: providing services to taxonomists for standard genome sequencing and annotation.</title>
        <authorList>
            <consortium name="The Broad Institute Genomics Platform"/>
            <consortium name="The Broad Institute Genome Sequencing Center for Infectious Disease"/>
            <person name="Wu L."/>
            <person name="Ma J."/>
        </authorList>
    </citation>
    <scope>NUCLEOTIDE SEQUENCE [LARGE SCALE GENOMIC DNA]</scope>
    <source>
        <strain evidence="7">JCM 17458</strain>
    </source>
</reference>
<evidence type="ECO:0000256" key="4">
    <source>
        <dbReference type="SAM" id="MobiDB-lite"/>
    </source>
</evidence>
<evidence type="ECO:0000259" key="5">
    <source>
        <dbReference type="Pfam" id="PF00080"/>
    </source>
</evidence>
<evidence type="ECO:0000256" key="1">
    <source>
        <dbReference type="ARBA" id="ARBA00010457"/>
    </source>
</evidence>
<comment type="catalytic activity">
    <reaction evidence="3">
        <text>2 superoxide + 2 H(+) = H2O2 + O2</text>
        <dbReference type="Rhea" id="RHEA:20696"/>
        <dbReference type="ChEBI" id="CHEBI:15378"/>
        <dbReference type="ChEBI" id="CHEBI:15379"/>
        <dbReference type="ChEBI" id="CHEBI:16240"/>
        <dbReference type="ChEBI" id="CHEBI:18421"/>
        <dbReference type="EC" id="1.15.1.1"/>
    </reaction>
</comment>
<dbReference type="SUPFAM" id="SSF49329">
    <property type="entry name" value="Cu,Zn superoxide dismutase-like"/>
    <property type="match status" value="1"/>
</dbReference>
<gene>
    <name evidence="6" type="ORF">GCM10022261_10000</name>
</gene>
<sequence length="59" mass="5987">MTIVTHRVDRAMLLDDDGSSVMIHADPDNFGNVPGGGDEDTASTGNAGDRLACGVVGGE</sequence>
<feature type="region of interest" description="Disordered" evidence="4">
    <location>
        <begin position="25"/>
        <end position="59"/>
    </location>
</feature>
<comment type="cofactor">
    <cofactor evidence="3">
        <name>Zn(2+)</name>
        <dbReference type="ChEBI" id="CHEBI:29105"/>
    </cofactor>
    <text evidence="3">Binds 1 zinc ion per subunit.</text>
</comment>
<proteinExistence type="inferred from homology"/>
<accession>A0ABP8EHP0</accession>
<dbReference type="EMBL" id="BAABAZ010000004">
    <property type="protein sequence ID" value="GAA4283469.1"/>
    <property type="molecule type" value="Genomic_DNA"/>
</dbReference>
<comment type="cofactor">
    <cofactor evidence="3">
        <name>Cu cation</name>
        <dbReference type="ChEBI" id="CHEBI:23378"/>
    </cofactor>
    <text evidence="3">Binds 1 copper ion per subunit.</text>
</comment>
<keyword evidence="7" id="KW-1185">Reference proteome</keyword>
<name>A0ABP8EHP0_9MICO</name>
<keyword evidence="3" id="KW-0479">Metal-binding</keyword>
<keyword evidence="3" id="KW-0560">Oxidoreductase</keyword>
<feature type="domain" description="Superoxide dismutase copper/zinc binding" evidence="5">
    <location>
        <begin position="14"/>
        <end position="56"/>
    </location>
</feature>
<dbReference type="PROSITE" id="PS00332">
    <property type="entry name" value="SOD_CU_ZN_2"/>
    <property type="match status" value="1"/>
</dbReference>
<dbReference type="InterPro" id="IPR036423">
    <property type="entry name" value="SOD-like_Cu/Zn_dom_sf"/>
</dbReference>
<keyword evidence="3" id="KW-0186">Copper</keyword>
<comment type="function">
    <text evidence="2">Destroys radicals which are normally produced within the cells and which are toxic to biological systems. May play a role in favoring mycobacterial survival in phagocytes.</text>
</comment>
<evidence type="ECO:0000256" key="3">
    <source>
        <dbReference type="RuleBase" id="RU000393"/>
    </source>
</evidence>
<dbReference type="Proteomes" id="UP001501586">
    <property type="component" value="Unassembled WGS sequence"/>
</dbReference>
<dbReference type="Gene3D" id="2.60.40.200">
    <property type="entry name" value="Superoxide dismutase, copper/zinc binding domain"/>
    <property type="match status" value="1"/>
</dbReference>
<dbReference type="InterPro" id="IPR001424">
    <property type="entry name" value="SOD_Cu_Zn_dom"/>
</dbReference>
<evidence type="ECO:0000313" key="7">
    <source>
        <dbReference type="Proteomes" id="UP001501586"/>
    </source>
</evidence>
<keyword evidence="3" id="KW-0862">Zinc</keyword>
<protein>
    <recommendedName>
        <fullName evidence="3">Superoxide dismutase [Cu-Zn]</fullName>
        <ecNumber evidence="3">1.15.1.1</ecNumber>
    </recommendedName>
</protein>